<keyword evidence="2" id="KW-0813">Transport</keyword>
<evidence type="ECO:0000256" key="8">
    <source>
        <dbReference type="RuleBase" id="RU003942"/>
    </source>
</evidence>
<evidence type="ECO:0000256" key="7">
    <source>
        <dbReference type="ARBA" id="ARBA00038032"/>
    </source>
</evidence>
<dbReference type="GO" id="GO:0015220">
    <property type="term" value="F:choline transmembrane transporter activity"/>
    <property type="evidence" value="ECO:0007669"/>
    <property type="project" value="TreeGrafter"/>
</dbReference>
<dbReference type="InterPro" id="IPR037185">
    <property type="entry name" value="EmrE-like"/>
</dbReference>
<feature type="transmembrane region" description="Helical" evidence="9">
    <location>
        <begin position="84"/>
        <end position="103"/>
    </location>
</feature>
<geneLocation type="plasmid" evidence="11">
    <name>pK93G</name>
</geneLocation>
<organism evidence="10">
    <name type="scientific">Staphylococcus lugdunensis</name>
    <dbReference type="NCBI Taxonomy" id="28035"/>
    <lineage>
        <taxon>Bacteria</taxon>
        <taxon>Bacillati</taxon>
        <taxon>Bacillota</taxon>
        <taxon>Bacilli</taxon>
        <taxon>Bacillales</taxon>
        <taxon>Staphylococcaceae</taxon>
        <taxon>Staphylococcus</taxon>
    </lineage>
</organism>
<feature type="transmembrane region" description="Helical" evidence="9">
    <location>
        <begin position="59"/>
        <end position="78"/>
    </location>
</feature>
<dbReference type="AlphaFoldDB" id="A0A1B1UXQ9"/>
<keyword evidence="5 9" id="KW-1133">Transmembrane helix</keyword>
<feature type="transmembrane region" description="Helical" evidence="9">
    <location>
        <begin position="29"/>
        <end position="47"/>
    </location>
</feature>
<evidence type="ECO:0000256" key="3">
    <source>
        <dbReference type="ARBA" id="ARBA00022475"/>
    </source>
</evidence>
<evidence type="ECO:0000256" key="4">
    <source>
        <dbReference type="ARBA" id="ARBA00022692"/>
    </source>
</evidence>
<dbReference type="Pfam" id="PF00893">
    <property type="entry name" value="Multi_Drug_Res"/>
    <property type="match status" value="1"/>
</dbReference>
<dbReference type="InterPro" id="IPR000390">
    <property type="entry name" value="Small_drug/metabolite_transptr"/>
</dbReference>
<geneLocation type="plasmid" evidence="10">
    <name>pT15G-1</name>
</geneLocation>
<dbReference type="RefSeq" id="WP_001146389.1">
    <property type="nucleotide sequence ID" value="NZ_JACMRY010000007.1"/>
</dbReference>
<evidence type="ECO:0000256" key="6">
    <source>
        <dbReference type="ARBA" id="ARBA00023136"/>
    </source>
</evidence>
<sequence>MPYIYLIIAISTEVIGSAFLKSSEGFSKFIPSLGTIISFGICFYFLSKTMQHLPLNITYATWAGLGLVLTTVVSIIIFKEQINLITIVSIVLIIVGVVSLNIFGTSH</sequence>
<proteinExistence type="inferred from homology"/>
<keyword evidence="10" id="KW-0614">Plasmid</keyword>
<dbReference type="GO" id="GO:0015199">
    <property type="term" value="F:amino-acid betaine transmembrane transporter activity"/>
    <property type="evidence" value="ECO:0007669"/>
    <property type="project" value="TreeGrafter"/>
</dbReference>
<evidence type="ECO:0000313" key="11">
    <source>
        <dbReference type="EMBL" id="ANW07874.1"/>
    </source>
</evidence>
<name>A0A1B1UXQ9_STALU</name>
<keyword evidence="4 8" id="KW-0812">Transmembrane</keyword>
<gene>
    <name evidence="10" type="primary">qacC</name>
    <name evidence="11" type="ORF">pK93G_9</name>
    <name evidence="10" type="ORF">pT15G-1_28</name>
</gene>
<dbReference type="GO" id="GO:0031460">
    <property type="term" value="P:glycine betaine transport"/>
    <property type="evidence" value="ECO:0007669"/>
    <property type="project" value="TreeGrafter"/>
</dbReference>
<dbReference type="FunFam" id="1.10.3730.20:FF:000001">
    <property type="entry name" value="Quaternary ammonium compound resistance transporter SugE"/>
    <property type="match status" value="1"/>
</dbReference>
<comment type="subcellular location">
    <subcellularLocation>
        <location evidence="1 8">Cell membrane</location>
        <topology evidence="1 8">Multi-pass membrane protein</topology>
    </subcellularLocation>
</comment>
<keyword evidence="6 9" id="KW-0472">Membrane</keyword>
<keyword evidence="3" id="KW-1003">Cell membrane</keyword>
<dbReference type="GO" id="GO:0005886">
    <property type="term" value="C:plasma membrane"/>
    <property type="evidence" value="ECO:0007669"/>
    <property type="project" value="UniProtKB-SubCell"/>
</dbReference>
<evidence type="ECO:0000256" key="9">
    <source>
        <dbReference type="SAM" id="Phobius"/>
    </source>
</evidence>
<evidence type="ECO:0000256" key="1">
    <source>
        <dbReference type="ARBA" id="ARBA00004651"/>
    </source>
</evidence>
<protein>
    <submittedName>
        <fullName evidence="10">Quaternary ammonium compound efflux SMR transporter QacC</fullName>
    </submittedName>
</protein>
<dbReference type="NCBIfam" id="NF000384">
    <property type="entry name" value="QacCGHJ"/>
    <property type="match status" value="1"/>
</dbReference>
<dbReference type="EMBL" id="KU882682">
    <property type="protein sequence ID" value="ANW07874.1"/>
    <property type="molecule type" value="Genomic_DNA"/>
</dbReference>
<evidence type="ECO:0000256" key="2">
    <source>
        <dbReference type="ARBA" id="ARBA00022448"/>
    </source>
</evidence>
<evidence type="ECO:0000256" key="5">
    <source>
        <dbReference type="ARBA" id="ARBA00022989"/>
    </source>
</evidence>
<dbReference type="Gene3D" id="1.10.3730.20">
    <property type="match status" value="1"/>
</dbReference>
<reference evidence="10" key="1">
    <citation type="journal article" date="2016" name="Antimicrob. Agents Chemother.">
        <title>Emergence of ileS2-Carrying, Multidrug-Resistant Plasmids in Staphylococcus lugdunensis.</title>
        <authorList>
            <person name="Ho P.L."/>
            <person name="Liu M.C."/>
            <person name="Chow K.H."/>
            <person name="Tse C.W."/>
            <person name="Lo W.U."/>
            <person name="Mak S.K."/>
            <person name="Lo W.K."/>
        </authorList>
    </citation>
    <scope>NUCLEOTIDE SEQUENCE</scope>
    <source>
        <strain evidence="11">K93G</strain>
        <strain evidence="10">Tlug15G-4</strain>
        <plasmid evidence="11">pK93G</plasmid>
        <plasmid evidence="10">pT15G-1</plasmid>
    </source>
</reference>
<comment type="similarity">
    <text evidence="7 8">Belongs to the drug/metabolite transporter (DMT) superfamily. Small multidrug resistance (SMR) (TC 2.A.7.1) family.</text>
</comment>
<dbReference type="PANTHER" id="PTHR30561">
    <property type="entry name" value="SMR FAMILY PROTON-DEPENDENT DRUG EFFLUX TRANSPORTER SUGE"/>
    <property type="match status" value="1"/>
</dbReference>
<dbReference type="SUPFAM" id="SSF103481">
    <property type="entry name" value="Multidrug resistance efflux transporter EmrE"/>
    <property type="match status" value="1"/>
</dbReference>
<dbReference type="NCBIfam" id="NF000023">
    <property type="entry name" value="qac_SMR_C"/>
    <property type="match status" value="1"/>
</dbReference>
<dbReference type="PANTHER" id="PTHR30561:SF1">
    <property type="entry name" value="MULTIDRUG TRANSPORTER EMRE"/>
    <property type="match status" value="1"/>
</dbReference>
<dbReference type="EMBL" id="KU882681">
    <property type="protein sequence ID" value="ANW07849.1"/>
    <property type="molecule type" value="Genomic_DNA"/>
</dbReference>
<evidence type="ECO:0000313" key="10">
    <source>
        <dbReference type="EMBL" id="ANW07849.1"/>
    </source>
</evidence>
<dbReference type="SMR" id="A0A1B1UXQ9"/>
<accession>A0A1B1UXQ9</accession>
<dbReference type="GO" id="GO:0015297">
    <property type="term" value="F:antiporter activity"/>
    <property type="evidence" value="ECO:0007669"/>
    <property type="project" value="TreeGrafter"/>
</dbReference>
<dbReference type="InterPro" id="IPR045324">
    <property type="entry name" value="Small_multidrug_res"/>
</dbReference>